<dbReference type="HOGENOM" id="CLU_1896006_0_0_1"/>
<dbReference type="GO" id="GO:0005975">
    <property type="term" value="P:carbohydrate metabolic process"/>
    <property type="evidence" value="ECO:0007669"/>
    <property type="project" value="InterPro"/>
</dbReference>
<evidence type="ECO:0000256" key="1">
    <source>
        <dbReference type="ARBA" id="ARBA00009865"/>
    </source>
</evidence>
<evidence type="ECO:0000256" key="2">
    <source>
        <dbReference type="ARBA" id="ARBA00022801"/>
    </source>
</evidence>
<dbReference type="Gene3D" id="2.115.10.20">
    <property type="entry name" value="Glycosyl hydrolase domain, family 43"/>
    <property type="match status" value="1"/>
</dbReference>
<keyword evidence="3" id="KW-0326">Glycosidase</keyword>
<evidence type="ECO:0000256" key="3">
    <source>
        <dbReference type="ARBA" id="ARBA00023295"/>
    </source>
</evidence>
<protein>
    <submittedName>
        <fullName evidence="4">Glycoside hydrolase family 43 protein</fullName>
    </submittedName>
</protein>
<dbReference type="PANTHER" id="PTHR42812:SF17">
    <property type="entry name" value="BETA-XYLOSIDASE C-TERMINAL CONCANAVALIN A-LIKE DOMAIN-CONTAINING PROTEIN-RELATED"/>
    <property type="match status" value="1"/>
</dbReference>
<organism evidence="4 5">
    <name type="scientific">Cochliobolus heterostrophus (strain C5 / ATCC 48332 / race O)</name>
    <name type="common">Southern corn leaf blight fungus</name>
    <name type="synonym">Bipolaris maydis</name>
    <dbReference type="NCBI Taxonomy" id="701091"/>
    <lineage>
        <taxon>Eukaryota</taxon>
        <taxon>Fungi</taxon>
        <taxon>Dikarya</taxon>
        <taxon>Ascomycota</taxon>
        <taxon>Pezizomycotina</taxon>
        <taxon>Dothideomycetes</taxon>
        <taxon>Pleosporomycetidae</taxon>
        <taxon>Pleosporales</taxon>
        <taxon>Pleosporineae</taxon>
        <taxon>Pleosporaceae</taxon>
        <taxon>Bipolaris</taxon>
    </lineage>
</organism>
<dbReference type="AlphaFoldDB" id="M2UIG4"/>
<dbReference type="PANTHER" id="PTHR42812">
    <property type="entry name" value="BETA-XYLOSIDASE"/>
    <property type="match status" value="1"/>
</dbReference>
<dbReference type="InterPro" id="IPR023296">
    <property type="entry name" value="Glyco_hydro_beta-prop_sf"/>
</dbReference>
<evidence type="ECO:0000313" key="5">
    <source>
        <dbReference type="Proteomes" id="UP000016936"/>
    </source>
</evidence>
<comment type="similarity">
    <text evidence="1">Belongs to the glycosyl hydrolase 43 family.</text>
</comment>
<name>M2UIG4_COCH5</name>
<accession>M2UIG4</accession>
<proteinExistence type="inferred from homology"/>
<dbReference type="GO" id="GO:0004553">
    <property type="term" value="F:hydrolase activity, hydrolyzing O-glycosyl compounds"/>
    <property type="evidence" value="ECO:0007669"/>
    <property type="project" value="InterPro"/>
</dbReference>
<sequence>MSRTIIQYYLGGTAIPSCVFVPEFDNTFFCTTSGFMAFPGNSVYASQNLTDWRLASNALSRVAQLPEVQAATNEQFAGMFANTLRYHKGKFYLILAWINPAFGVPRFVLSTATDPFDDRSWSDYFVPSNTWFHD</sequence>
<dbReference type="SUPFAM" id="SSF75005">
    <property type="entry name" value="Arabinanase/levansucrase/invertase"/>
    <property type="match status" value="1"/>
</dbReference>
<keyword evidence="2 4" id="KW-0378">Hydrolase</keyword>
<dbReference type="InterPro" id="IPR051795">
    <property type="entry name" value="Glycosyl_Hydrlase_43"/>
</dbReference>
<gene>
    <name evidence="4" type="ORF">COCHEDRAFT_1028646</name>
</gene>
<reference evidence="4 5" key="1">
    <citation type="journal article" date="2012" name="PLoS Pathog.">
        <title>Diverse lifestyles and strategies of plant pathogenesis encoded in the genomes of eighteen Dothideomycetes fungi.</title>
        <authorList>
            <person name="Ohm R.A."/>
            <person name="Feau N."/>
            <person name="Henrissat B."/>
            <person name="Schoch C.L."/>
            <person name="Horwitz B.A."/>
            <person name="Barry K.W."/>
            <person name="Condon B.J."/>
            <person name="Copeland A.C."/>
            <person name="Dhillon B."/>
            <person name="Glaser F."/>
            <person name="Hesse C.N."/>
            <person name="Kosti I."/>
            <person name="LaButti K."/>
            <person name="Lindquist E.A."/>
            <person name="Lucas S."/>
            <person name="Salamov A.A."/>
            <person name="Bradshaw R.E."/>
            <person name="Ciuffetti L."/>
            <person name="Hamelin R.C."/>
            <person name="Kema G.H.J."/>
            <person name="Lawrence C."/>
            <person name="Scott J.A."/>
            <person name="Spatafora J.W."/>
            <person name="Turgeon B.G."/>
            <person name="de Wit P.J.G.M."/>
            <person name="Zhong S."/>
            <person name="Goodwin S.B."/>
            <person name="Grigoriev I.V."/>
        </authorList>
    </citation>
    <scope>NUCLEOTIDE SEQUENCE [LARGE SCALE GENOMIC DNA]</scope>
    <source>
        <strain evidence="5">C5 / ATCC 48332 / race O</strain>
    </source>
</reference>
<dbReference type="Pfam" id="PF04616">
    <property type="entry name" value="Glyco_hydro_43"/>
    <property type="match status" value="1"/>
</dbReference>
<reference evidence="5" key="2">
    <citation type="journal article" date="2013" name="PLoS Genet.">
        <title>Comparative genome structure, secondary metabolite, and effector coding capacity across Cochliobolus pathogens.</title>
        <authorList>
            <person name="Condon B.J."/>
            <person name="Leng Y."/>
            <person name="Wu D."/>
            <person name="Bushley K.E."/>
            <person name="Ohm R.A."/>
            <person name="Otillar R."/>
            <person name="Martin J."/>
            <person name="Schackwitz W."/>
            <person name="Grimwood J."/>
            <person name="MohdZainudin N."/>
            <person name="Xue C."/>
            <person name="Wang R."/>
            <person name="Manning V.A."/>
            <person name="Dhillon B."/>
            <person name="Tu Z.J."/>
            <person name="Steffenson B.J."/>
            <person name="Salamov A."/>
            <person name="Sun H."/>
            <person name="Lowry S."/>
            <person name="LaButti K."/>
            <person name="Han J."/>
            <person name="Copeland A."/>
            <person name="Lindquist E."/>
            <person name="Barry K."/>
            <person name="Schmutz J."/>
            <person name="Baker S.E."/>
            <person name="Ciuffetti L.M."/>
            <person name="Grigoriev I.V."/>
            <person name="Zhong S."/>
            <person name="Turgeon B.G."/>
        </authorList>
    </citation>
    <scope>NUCLEOTIDE SEQUENCE [LARGE SCALE GENOMIC DNA]</scope>
    <source>
        <strain evidence="5">C5 / ATCC 48332 / race O</strain>
    </source>
</reference>
<dbReference type="InterPro" id="IPR006710">
    <property type="entry name" value="Glyco_hydro_43"/>
</dbReference>
<evidence type="ECO:0000313" key="4">
    <source>
        <dbReference type="EMBL" id="EMD93466.1"/>
    </source>
</evidence>
<dbReference type="Proteomes" id="UP000016936">
    <property type="component" value="Unassembled WGS sequence"/>
</dbReference>
<dbReference type="STRING" id="701091.M2UIG4"/>
<keyword evidence="5" id="KW-1185">Reference proteome</keyword>
<dbReference type="EMBL" id="KB445573">
    <property type="protein sequence ID" value="EMD93466.1"/>
    <property type="molecule type" value="Genomic_DNA"/>
</dbReference>